<feature type="compositionally biased region" description="Polar residues" evidence="1">
    <location>
        <begin position="13"/>
        <end position="29"/>
    </location>
</feature>
<sequence>MLRASHRQLRVVSLQSAKKQAQLTSNLTASRRAGQPNLSPQA</sequence>
<evidence type="ECO:0000313" key="3">
    <source>
        <dbReference type="Proteomes" id="UP000003082"/>
    </source>
</evidence>
<organism evidence="2 3">
    <name type="scientific">Campylobacter rectus RM3267</name>
    <dbReference type="NCBI Taxonomy" id="553218"/>
    <lineage>
        <taxon>Bacteria</taxon>
        <taxon>Pseudomonadati</taxon>
        <taxon>Campylobacterota</taxon>
        <taxon>Epsilonproteobacteria</taxon>
        <taxon>Campylobacterales</taxon>
        <taxon>Campylobacteraceae</taxon>
        <taxon>Campylobacter</taxon>
    </lineage>
</organism>
<evidence type="ECO:0000313" key="2">
    <source>
        <dbReference type="EMBL" id="EEF13798.1"/>
    </source>
</evidence>
<feature type="region of interest" description="Disordered" evidence="1">
    <location>
        <begin position="1"/>
        <end position="42"/>
    </location>
</feature>
<dbReference type="Proteomes" id="UP000003082">
    <property type="component" value="Unassembled WGS sequence"/>
</dbReference>
<dbReference type="AlphaFoldDB" id="B9D2H2"/>
<gene>
    <name evidence="2" type="ORF">CAMRE0001_0405</name>
</gene>
<reference evidence="2 3" key="1">
    <citation type="submission" date="2008-08" db="EMBL/GenBank/DDBJ databases">
        <authorList>
            <person name="Madupu R."/>
            <person name="Durkin A.S."/>
            <person name="Torralba M."/>
            <person name="Methe B."/>
            <person name="Sutton G.G."/>
            <person name="Strausberg R.L."/>
            <person name="Nelson K.E."/>
        </authorList>
    </citation>
    <scope>NUCLEOTIDE SEQUENCE [LARGE SCALE GENOMIC DNA]</scope>
    <source>
        <strain evidence="2 3">RM3267</strain>
    </source>
</reference>
<dbReference type="EMBL" id="ACFU01000013">
    <property type="protein sequence ID" value="EEF13798.1"/>
    <property type="molecule type" value="Genomic_DNA"/>
</dbReference>
<proteinExistence type="predicted"/>
<evidence type="ECO:0000256" key="1">
    <source>
        <dbReference type="SAM" id="MobiDB-lite"/>
    </source>
</evidence>
<name>B9D2H2_CAMRE</name>
<protein>
    <submittedName>
        <fullName evidence="2">Uncharacterized protein</fullName>
    </submittedName>
</protein>
<keyword evidence="3" id="KW-1185">Reference proteome</keyword>
<accession>B9D2H2</accession>
<comment type="caution">
    <text evidence="2">The sequence shown here is derived from an EMBL/GenBank/DDBJ whole genome shotgun (WGS) entry which is preliminary data.</text>
</comment>